<dbReference type="RefSeq" id="WP_089252856.1">
    <property type="nucleotide sequence ID" value="NZ_FZPH01000011.1"/>
</dbReference>
<evidence type="ECO:0000313" key="2">
    <source>
        <dbReference type="Proteomes" id="UP000198362"/>
    </source>
</evidence>
<proteinExistence type="predicted"/>
<accession>A0A239NUE1</accession>
<dbReference type="Proteomes" id="UP000198362">
    <property type="component" value="Unassembled WGS sequence"/>
</dbReference>
<evidence type="ECO:0000313" key="1">
    <source>
        <dbReference type="EMBL" id="SNT58487.1"/>
    </source>
</evidence>
<organism evidence="1 2">
    <name type="scientific">Asanoa hainanensis</name>
    <dbReference type="NCBI Taxonomy" id="560556"/>
    <lineage>
        <taxon>Bacteria</taxon>
        <taxon>Bacillati</taxon>
        <taxon>Actinomycetota</taxon>
        <taxon>Actinomycetes</taxon>
        <taxon>Micromonosporales</taxon>
        <taxon>Micromonosporaceae</taxon>
        <taxon>Asanoa</taxon>
    </lineage>
</organism>
<sequence length="226" mass="23822">MVDSSAGATPSVIAVLQAASRRTFGAATIRFLTDVTVDSLAEEPGSTVNTGVEGSVSAASGVMWVRPAPDGPEMIKVGDEIYRRESDSPGWSRFSADQLAPDSPMLEPFNLEPFLGALYGVVSATATTAVGIVTVNGVIDLMRLATDIPVVNQSYWAGLAATADDPTDVGFVALISRDGCLAAFWYSVRAGTTITQRRIQLTDLGAPVTDRPPGQFKQAAAEFHDR</sequence>
<dbReference type="AlphaFoldDB" id="A0A239NUE1"/>
<name>A0A239NUE1_9ACTN</name>
<keyword evidence="2" id="KW-1185">Reference proteome</keyword>
<gene>
    <name evidence="1" type="ORF">SAMN05421812_1118</name>
</gene>
<protein>
    <submittedName>
        <fullName evidence="1">Uncharacterized protein</fullName>
    </submittedName>
</protein>
<dbReference type="EMBL" id="FZPH01000011">
    <property type="protein sequence ID" value="SNT58487.1"/>
    <property type="molecule type" value="Genomic_DNA"/>
</dbReference>
<reference evidence="1 2" key="1">
    <citation type="submission" date="2017-06" db="EMBL/GenBank/DDBJ databases">
        <authorList>
            <person name="Kim H.J."/>
            <person name="Triplett B.A."/>
        </authorList>
    </citation>
    <scope>NUCLEOTIDE SEQUENCE [LARGE SCALE GENOMIC DNA]</scope>
    <source>
        <strain evidence="1 2">CGMCC 4.5593</strain>
    </source>
</reference>